<comment type="caution">
    <text evidence="2">The sequence shown here is derived from an EMBL/GenBank/DDBJ whole genome shotgun (WGS) entry which is preliminary data.</text>
</comment>
<dbReference type="EMBL" id="BKCP01000001">
    <property type="protein sequence ID" value="GER24663.1"/>
    <property type="molecule type" value="Genomic_DNA"/>
</dbReference>
<feature type="region of interest" description="Disordered" evidence="1">
    <location>
        <begin position="229"/>
        <end position="250"/>
    </location>
</feature>
<name>A0A5A7NVW8_STRAF</name>
<evidence type="ECO:0000313" key="2">
    <source>
        <dbReference type="EMBL" id="GER24663.1"/>
    </source>
</evidence>
<organism evidence="2 3">
    <name type="scientific">Striga asiatica</name>
    <name type="common">Asiatic witchweed</name>
    <name type="synonym">Buchnera asiatica</name>
    <dbReference type="NCBI Taxonomy" id="4170"/>
    <lineage>
        <taxon>Eukaryota</taxon>
        <taxon>Viridiplantae</taxon>
        <taxon>Streptophyta</taxon>
        <taxon>Embryophyta</taxon>
        <taxon>Tracheophyta</taxon>
        <taxon>Spermatophyta</taxon>
        <taxon>Magnoliopsida</taxon>
        <taxon>eudicotyledons</taxon>
        <taxon>Gunneridae</taxon>
        <taxon>Pentapetalae</taxon>
        <taxon>asterids</taxon>
        <taxon>lamiids</taxon>
        <taxon>Lamiales</taxon>
        <taxon>Orobanchaceae</taxon>
        <taxon>Buchnereae</taxon>
        <taxon>Striga</taxon>
    </lineage>
</organism>
<accession>A0A5A7NVW8</accession>
<dbReference type="Proteomes" id="UP000325081">
    <property type="component" value="Unassembled WGS sequence"/>
</dbReference>
<feature type="non-terminal residue" evidence="2">
    <location>
        <position position="1"/>
    </location>
</feature>
<dbReference type="AlphaFoldDB" id="A0A5A7NVW8"/>
<feature type="non-terminal residue" evidence="2">
    <location>
        <position position="371"/>
    </location>
</feature>
<evidence type="ECO:0000313" key="3">
    <source>
        <dbReference type="Proteomes" id="UP000325081"/>
    </source>
</evidence>
<gene>
    <name evidence="2" type="ORF">STAS_00198</name>
</gene>
<protein>
    <submittedName>
        <fullName evidence="2">MARVEL domain-containing protein 2</fullName>
    </submittedName>
</protein>
<proteinExistence type="predicted"/>
<keyword evidence="3" id="KW-1185">Reference proteome</keyword>
<evidence type="ECO:0000256" key="1">
    <source>
        <dbReference type="SAM" id="MobiDB-lite"/>
    </source>
</evidence>
<sequence>IDSATDSVAAASLGGRDTLLVPEKVSRIDPCLNFHQPIKILLKILLPVNFSLAVAGLAGRHNSDVQIPVVEIRLPRIFRHVRRHELVQLSRLSHEIFAVRPVVPTNRVLDLEQVPVPVGERRRRRRNPAVNPAVRVEHHPHLPAPDYLVEYPVQAVDGDRFLHVVRFSFEVTGRVGVPVQELLRRSGEIGPVVPVKDRLDPRHLVAGGSCQAQLGEITGRDVEEVSARAEVLPDERGPNGSGSVSGDRLDEDPHEELVVHGRHGLLGAGADPGGPAGGVDVDRPEVGHVEHGEPPLAGDVGRALIVMAAAADPEVDFEPHGADDGGADVGLRCGGDDEAGPRGGARVEAAVADALDKRGIEWGVIRGCEGK</sequence>
<reference evidence="3" key="1">
    <citation type="journal article" date="2019" name="Curr. Biol.">
        <title>Genome Sequence of Striga asiatica Provides Insight into the Evolution of Plant Parasitism.</title>
        <authorList>
            <person name="Yoshida S."/>
            <person name="Kim S."/>
            <person name="Wafula E.K."/>
            <person name="Tanskanen J."/>
            <person name="Kim Y.M."/>
            <person name="Honaas L."/>
            <person name="Yang Z."/>
            <person name="Spallek T."/>
            <person name="Conn C.E."/>
            <person name="Ichihashi Y."/>
            <person name="Cheong K."/>
            <person name="Cui S."/>
            <person name="Der J.P."/>
            <person name="Gundlach H."/>
            <person name="Jiao Y."/>
            <person name="Hori C."/>
            <person name="Ishida J.K."/>
            <person name="Kasahara H."/>
            <person name="Kiba T."/>
            <person name="Kim M.S."/>
            <person name="Koo N."/>
            <person name="Laohavisit A."/>
            <person name="Lee Y.H."/>
            <person name="Lumba S."/>
            <person name="McCourt P."/>
            <person name="Mortimer J.C."/>
            <person name="Mutuku J.M."/>
            <person name="Nomura T."/>
            <person name="Sasaki-Sekimoto Y."/>
            <person name="Seto Y."/>
            <person name="Wang Y."/>
            <person name="Wakatake T."/>
            <person name="Sakakibara H."/>
            <person name="Demura T."/>
            <person name="Yamaguchi S."/>
            <person name="Yoneyama K."/>
            <person name="Manabe R.I."/>
            <person name="Nelson D.C."/>
            <person name="Schulman A.H."/>
            <person name="Timko M.P."/>
            <person name="dePamphilis C.W."/>
            <person name="Choi D."/>
            <person name="Shirasu K."/>
        </authorList>
    </citation>
    <scope>NUCLEOTIDE SEQUENCE [LARGE SCALE GENOMIC DNA]</scope>
    <source>
        <strain evidence="3">cv. UVA1</strain>
    </source>
</reference>